<feature type="compositionally biased region" description="Basic and acidic residues" evidence="1">
    <location>
        <begin position="208"/>
        <end position="231"/>
    </location>
</feature>
<feature type="compositionally biased region" description="Low complexity" evidence="1">
    <location>
        <begin position="1"/>
        <end position="12"/>
    </location>
</feature>
<dbReference type="Proteomes" id="UP000011083">
    <property type="component" value="Unassembled WGS sequence"/>
</dbReference>
<gene>
    <name evidence="2" type="ORF">ACA1_164360</name>
</gene>
<dbReference type="VEuPathDB" id="AmoebaDB:ACA1_164360"/>
<sequence>MTAAQTSSLELLAQEEEEQWEKENSHDKAAGTPFFVSPPAVATRPPRITRSAHPSLASSPSASCSAALADDQPLPPSPSPGTLSPPPLPPRLPGYSSAPHRPVSPTTSAAADHRSRRKSLALSNWQASRATQAVPGGQESLEGLLDFLDSPSASPSATQRTAPPSPAPATETAGSQPLPVAESPPPMGRGASSEKAQRRERRKREKREKKMEKERRKNEEKNKKRAQKELPTKLSAEVHMAADQQAGTKSRGLFRRREARMTWSPQVAAETMSDSRGLFV</sequence>
<name>L8GTZ5_ACACF</name>
<dbReference type="EMBL" id="KB008026">
    <property type="protein sequence ID" value="ELR15576.1"/>
    <property type="molecule type" value="Genomic_DNA"/>
</dbReference>
<feature type="compositionally biased region" description="Low complexity" evidence="1">
    <location>
        <begin position="51"/>
        <end position="69"/>
    </location>
</feature>
<feature type="compositionally biased region" description="Pro residues" evidence="1">
    <location>
        <begin position="73"/>
        <end position="92"/>
    </location>
</feature>
<dbReference type="KEGG" id="acan:ACA1_164360"/>
<feature type="compositionally biased region" description="Polar residues" evidence="1">
    <location>
        <begin position="121"/>
        <end position="131"/>
    </location>
</feature>
<dbReference type="GeneID" id="14916172"/>
<keyword evidence="3" id="KW-1185">Reference proteome</keyword>
<organism evidence="2 3">
    <name type="scientific">Acanthamoeba castellanii (strain ATCC 30010 / Neff)</name>
    <dbReference type="NCBI Taxonomy" id="1257118"/>
    <lineage>
        <taxon>Eukaryota</taxon>
        <taxon>Amoebozoa</taxon>
        <taxon>Discosea</taxon>
        <taxon>Longamoebia</taxon>
        <taxon>Centramoebida</taxon>
        <taxon>Acanthamoebidae</taxon>
        <taxon>Acanthamoeba</taxon>
    </lineage>
</organism>
<accession>L8GTZ5</accession>
<evidence type="ECO:0000256" key="1">
    <source>
        <dbReference type="SAM" id="MobiDB-lite"/>
    </source>
</evidence>
<feature type="compositionally biased region" description="Low complexity" evidence="1">
    <location>
        <begin position="150"/>
        <end position="175"/>
    </location>
</feature>
<dbReference type="AlphaFoldDB" id="L8GTZ5"/>
<dbReference type="RefSeq" id="XP_004337589.1">
    <property type="nucleotide sequence ID" value="XM_004337541.1"/>
</dbReference>
<protein>
    <submittedName>
        <fullName evidence="2">Uncharacterized protein</fullName>
    </submittedName>
</protein>
<evidence type="ECO:0000313" key="3">
    <source>
        <dbReference type="Proteomes" id="UP000011083"/>
    </source>
</evidence>
<reference evidence="2 3" key="1">
    <citation type="journal article" date="2013" name="Genome Biol.">
        <title>Genome of Acanthamoeba castellanii highlights extensive lateral gene transfer and early evolution of tyrosine kinase signaling.</title>
        <authorList>
            <person name="Clarke M."/>
            <person name="Lohan A.J."/>
            <person name="Liu B."/>
            <person name="Lagkouvardos I."/>
            <person name="Roy S."/>
            <person name="Zafar N."/>
            <person name="Bertelli C."/>
            <person name="Schilde C."/>
            <person name="Kianianmomeni A."/>
            <person name="Burglin T.R."/>
            <person name="Frech C."/>
            <person name="Turcotte B."/>
            <person name="Kopec K.O."/>
            <person name="Synnott J.M."/>
            <person name="Choo C."/>
            <person name="Paponov I."/>
            <person name="Finkler A."/>
            <person name="Soon Heng Tan C."/>
            <person name="Hutchins A.P."/>
            <person name="Weinmeier T."/>
            <person name="Rattei T."/>
            <person name="Chu J.S."/>
            <person name="Gimenez G."/>
            <person name="Irimia M."/>
            <person name="Rigden D.J."/>
            <person name="Fitzpatrick D.A."/>
            <person name="Lorenzo-Morales J."/>
            <person name="Bateman A."/>
            <person name="Chiu C.H."/>
            <person name="Tang P."/>
            <person name="Hegemann P."/>
            <person name="Fromm H."/>
            <person name="Raoult D."/>
            <person name="Greub G."/>
            <person name="Miranda-Saavedra D."/>
            <person name="Chen N."/>
            <person name="Nash P."/>
            <person name="Ginger M.L."/>
            <person name="Horn M."/>
            <person name="Schaap P."/>
            <person name="Caler L."/>
            <person name="Loftus B."/>
        </authorList>
    </citation>
    <scope>NUCLEOTIDE SEQUENCE [LARGE SCALE GENOMIC DNA]</scope>
    <source>
        <strain evidence="2 3">Neff</strain>
    </source>
</reference>
<feature type="compositionally biased region" description="Basic residues" evidence="1">
    <location>
        <begin position="198"/>
        <end position="207"/>
    </location>
</feature>
<evidence type="ECO:0000313" key="2">
    <source>
        <dbReference type="EMBL" id="ELR15576.1"/>
    </source>
</evidence>
<proteinExistence type="predicted"/>
<feature type="region of interest" description="Disordered" evidence="1">
    <location>
        <begin position="1"/>
        <end position="257"/>
    </location>
</feature>